<feature type="region of interest" description="Disordered" evidence="1">
    <location>
        <begin position="168"/>
        <end position="250"/>
    </location>
</feature>
<dbReference type="AlphaFoldDB" id="A0A7J7P017"/>
<dbReference type="Proteomes" id="UP000541444">
    <property type="component" value="Unassembled WGS sequence"/>
</dbReference>
<feature type="compositionally biased region" description="Acidic residues" evidence="1">
    <location>
        <begin position="311"/>
        <end position="321"/>
    </location>
</feature>
<evidence type="ECO:0000313" key="2">
    <source>
        <dbReference type="EMBL" id="KAF6172524.1"/>
    </source>
</evidence>
<feature type="region of interest" description="Disordered" evidence="1">
    <location>
        <begin position="310"/>
        <end position="329"/>
    </location>
</feature>
<feature type="compositionally biased region" description="Basic and acidic residues" evidence="1">
    <location>
        <begin position="209"/>
        <end position="218"/>
    </location>
</feature>
<reference evidence="2 3" key="1">
    <citation type="journal article" date="2020" name="IScience">
        <title>Genome Sequencing of the Endangered Kingdonia uniflora (Circaeasteraceae, Ranunculales) Reveals Potential Mechanisms of Evolutionary Specialization.</title>
        <authorList>
            <person name="Sun Y."/>
            <person name="Deng T."/>
            <person name="Zhang A."/>
            <person name="Moore M.J."/>
            <person name="Landis J.B."/>
            <person name="Lin N."/>
            <person name="Zhang H."/>
            <person name="Zhang X."/>
            <person name="Huang J."/>
            <person name="Zhang X."/>
            <person name="Sun H."/>
            <person name="Wang H."/>
        </authorList>
    </citation>
    <scope>NUCLEOTIDE SEQUENCE [LARGE SCALE GENOMIC DNA]</scope>
    <source>
        <strain evidence="2">TB1705</strain>
        <tissue evidence="2">Leaf</tissue>
    </source>
</reference>
<protein>
    <submittedName>
        <fullName evidence="2">Uncharacterized protein</fullName>
    </submittedName>
</protein>
<organism evidence="2 3">
    <name type="scientific">Kingdonia uniflora</name>
    <dbReference type="NCBI Taxonomy" id="39325"/>
    <lineage>
        <taxon>Eukaryota</taxon>
        <taxon>Viridiplantae</taxon>
        <taxon>Streptophyta</taxon>
        <taxon>Embryophyta</taxon>
        <taxon>Tracheophyta</taxon>
        <taxon>Spermatophyta</taxon>
        <taxon>Magnoliopsida</taxon>
        <taxon>Ranunculales</taxon>
        <taxon>Circaeasteraceae</taxon>
        <taxon>Kingdonia</taxon>
    </lineage>
</organism>
<evidence type="ECO:0000256" key="1">
    <source>
        <dbReference type="SAM" id="MobiDB-lite"/>
    </source>
</evidence>
<name>A0A7J7P017_9MAGN</name>
<sequence>MHLGVHDVSKTIDAKTTSQFCTSLLSTLTIPRELGTQEEYCVSNGGDIHLGINVVSTTINRQTRSGFRANPHSILAIPRKTSTKGNCHVSNGNSMHQDVIYDSSTFSTKTYLNIDIPKTGIFNDRYKLQLDIQDGGGFIKIIIFDSQIQMLLPNTVAQTNNMMEKPVLAKASRKAPTTNQKGKNKKLRITTQPETELRDDDSSSPKSRTMSELEDIHVKTTSTNAKSKKRKQLTKQPFEDKSIEDELDSPRSPTMLALENASTKEMLENDITTVASERKYTNEKPIVQKRVNRKLFNVAEKFGTTEFHSMEDDEDINDDATSDGFYNNV</sequence>
<keyword evidence="3" id="KW-1185">Reference proteome</keyword>
<evidence type="ECO:0000313" key="3">
    <source>
        <dbReference type="Proteomes" id="UP000541444"/>
    </source>
</evidence>
<accession>A0A7J7P017</accession>
<gene>
    <name evidence="2" type="ORF">GIB67_007037</name>
</gene>
<comment type="caution">
    <text evidence="2">The sequence shown here is derived from an EMBL/GenBank/DDBJ whole genome shotgun (WGS) entry which is preliminary data.</text>
</comment>
<proteinExistence type="predicted"/>
<dbReference type="EMBL" id="JACGCM010000427">
    <property type="protein sequence ID" value="KAF6172524.1"/>
    <property type="molecule type" value="Genomic_DNA"/>
</dbReference>